<protein>
    <recommendedName>
        <fullName evidence="1">Tail specific protease domain-containing protein</fullName>
    </recommendedName>
</protein>
<dbReference type="Pfam" id="PF03572">
    <property type="entry name" value="Peptidase_S41"/>
    <property type="match status" value="1"/>
</dbReference>
<proteinExistence type="predicted"/>
<dbReference type="KEGG" id="haby:HLVA_17820"/>
<accession>A0AAU9D9B2</accession>
<dbReference type="InterPro" id="IPR005151">
    <property type="entry name" value="Tail-specific_protease"/>
</dbReference>
<dbReference type="EMBL" id="AP027059">
    <property type="protein sequence ID" value="BDU51213.1"/>
    <property type="molecule type" value="Genomic_DNA"/>
</dbReference>
<keyword evidence="3" id="KW-1185">Reference proteome</keyword>
<evidence type="ECO:0000313" key="3">
    <source>
        <dbReference type="Proteomes" id="UP001321582"/>
    </source>
</evidence>
<dbReference type="Gene3D" id="3.90.226.10">
    <property type="entry name" value="2-enoyl-CoA Hydratase, Chain A, domain 1"/>
    <property type="match status" value="1"/>
</dbReference>
<dbReference type="AlphaFoldDB" id="A0AAU9D9B2"/>
<name>A0AAU9D9B2_9FUSO</name>
<dbReference type="SUPFAM" id="SSF52096">
    <property type="entry name" value="ClpP/crotonase"/>
    <property type="match status" value="1"/>
</dbReference>
<gene>
    <name evidence="2" type="ORF">HLVA_17820</name>
</gene>
<dbReference type="RefSeq" id="WP_307904051.1">
    <property type="nucleotide sequence ID" value="NZ_AP027059.1"/>
</dbReference>
<organism evidence="2 3">
    <name type="scientific">Haliovirga abyssi</name>
    <dbReference type="NCBI Taxonomy" id="2996794"/>
    <lineage>
        <taxon>Bacteria</taxon>
        <taxon>Fusobacteriati</taxon>
        <taxon>Fusobacteriota</taxon>
        <taxon>Fusobacteriia</taxon>
        <taxon>Fusobacteriales</taxon>
        <taxon>Haliovirgaceae</taxon>
        <taxon>Haliovirga</taxon>
    </lineage>
</organism>
<evidence type="ECO:0000259" key="1">
    <source>
        <dbReference type="Pfam" id="PF03572"/>
    </source>
</evidence>
<dbReference type="GO" id="GO:0006508">
    <property type="term" value="P:proteolysis"/>
    <property type="evidence" value="ECO:0007669"/>
    <property type="project" value="InterPro"/>
</dbReference>
<reference evidence="2 3" key="1">
    <citation type="submission" date="2022-11" db="EMBL/GenBank/DDBJ databases">
        <title>Haliovirga abyssi gen. nov., sp. nov., a mesophilic fermentative bacterium isolated from the Iheya North hydrothermal field and the proposal of Haliovirgaceae fam. nov.</title>
        <authorList>
            <person name="Miyazaki U."/>
            <person name="Tame A."/>
            <person name="Miyazaki J."/>
            <person name="Takai K."/>
            <person name="Sawayama S."/>
            <person name="Kitajima M."/>
            <person name="Okamoto A."/>
            <person name="Nakagawa S."/>
        </authorList>
    </citation>
    <scope>NUCLEOTIDE SEQUENCE [LARGE SCALE GENOMIC DNA]</scope>
    <source>
        <strain evidence="2 3">IC12</strain>
    </source>
</reference>
<dbReference type="GO" id="GO:0008236">
    <property type="term" value="F:serine-type peptidase activity"/>
    <property type="evidence" value="ECO:0007669"/>
    <property type="project" value="InterPro"/>
</dbReference>
<dbReference type="Proteomes" id="UP001321582">
    <property type="component" value="Chromosome"/>
</dbReference>
<evidence type="ECO:0000313" key="2">
    <source>
        <dbReference type="EMBL" id="BDU51213.1"/>
    </source>
</evidence>
<sequence>MKGNGFFNGKLILLINENTFSAANLFAGVIKKYKIGELIGEKTKGGIGVPFAFVLRDNSIVFIPVVSIYIGEDKENFSNGVESTIYEKDEVINGKDEILGKTLKKYIKKIQ</sequence>
<dbReference type="InterPro" id="IPR029045">
    <property type="entry name" value="ClpP/crotonase-like_dom_sf"/>
</dbReference>
<feature type="domain" description="Tail specific protease" evidence="1">
    <location>
        <begin position="7"/>
        <end position="85"/>
    </location>
</feature>